<reference evidence="1 2" key="1">
    <citation type="journal article" date="2021" name="G3 (Bethesda)">
        <title>Genomic diversity, chromosomal rearrangements, and interspecies hybridization in the ogataea polymorpha species complex.</title>
        <authorList>
            <person name="Hanson S.J."/>
            <person name="Cinneide E.O."/>
            <person name="Salzberg L.I."/>
            <person name="Wolfe K.H."/>
            <person name="McGowan J."/>
            <person name="Fitzpatrick D.A."/>
            <person name="Matlin K."/>
        </authorList>
    </citation>
    <scope>NUCLEOTIDE SEQUENCE [LARGE SCALE GENOMIC DNA]</scope>
    <source>
        <strain evidence="1">51-138</strain>
    </source>
</reference>
<organism evidence="1 2">
    <name type="scientific">Pichia angusta</name>
    <name type="common">Yeast</name>
    <name type="synonym">Hansenula polymorpha</name>
    <dbReference type="NCBI Taxonomy" id="870730"/>
    <lineage>
        <taxon>Eukaryota</taxon>
        <taxon>Fungi</taxon>
        <taxon>Dikarya</taxon>
        <taxon>Ascomycota</taxon>
        <taxon>Saccharomycotina</taxon>
        <taxon>Pichiomycetes</taxon>
        <taxon>Pichiales</taxon>
        <taxon>Pichiaceae</taxon>
        <taxon>Ogataea</taxon>
    </lineage>
</organism>
<comment type="caution">
    <text evidence="1">The sequence shown here is derived from an EMBL/GenBank/DDBJ whole genome shotgun (WGS) entry which is preliminary data.</text>
</comment>
<dbReference type="Proteomes" id="UP001197328">
    <property type="component" value="Unassembled WGS sequence"/>
</dbReference>
<evidence type="ECO:0000313" key="1">
    <source>
        <dbReference type="EMBL" id="KAG7846320.1"/>
    </source>
</evidence>
<gene>
    <name evidence="1" type="ORF">KL940_004604</name>
</gene>
<name>A0ABQ7RRW9_PICAN</name>
<dbReference type="EMBL" id="JAHLVD010000014">
    <property type="protein sequence ID" value="KAG7846320.1"/>
    <property type="molecule type" value="Genomic_DNA"/>
</dbReference>
<evidence type="ECO:0000313" key="2">
    <source>
        <dbReference type="Proteomes" id="UP001197328"/>
    </source>
</evidence>
<proteinExistence type="predicted"/>
<accession>A0ABQ7RRW9</accession>
<protein>
    <submittedName>
        <fullName evidence="1">Uncharacterized protein</fullName>
    </submittedName>
</protein>
<keyword evidence="2" id="KW-1185">Reference proteome</keyword>
<sequence>MYCYARLGEPAVSNHLAIPLDQLPRRCVKRLISVYFALPASVTNAIVPLWQNSRGKTFPYNGICEISVGYPRSARIVPRRSLLLCRRPGKFAAGVFIGGHCPVCRCRGRSRPDAAGLGIAASRTGILDLWTNRRIAPMLVCPPLFNVLTAPSLCKAPHGRHMGLQIG</sequence>